<reference evidence="3" key="1">
    <citation type="submission" date="2016-10" db="EMBL/GenBank/DDBJ databases">
        <authorList>
            <person name="Varghese N."/>
            <person name="Submissions S."/>
        </authorList>
    </citation>
    <scope>NUCLEOTIDE SEQUENCE [LARGE SCALE GENOMIC DNA]</scope>
    <source>
        <strain evidence="3">DSM 44260</strain>
    </source>
</reference>
<keyword evidence="3" id="KW-1185">Reference proteome</keyword>
<gene>
    <name evidence="2" type="ORF">SAMN04487818_104523</name>
</gene>
<dbReference type="AlphaFoldDB" id="A0A1H9R0H7"/>
<evidence type="ECO:0000259" key="1">
    <source>
        <dbReference type="Pfam" id="PF04149"/>
    </source>
</evidence>
<dbReference type="EMBL" id="FOGI01000004">
    <property type="protein sequence ID" value="SER66202.1"/>
    <property type="molecule type" value="Genomic_DNA"/>
</dbReference>
<protein>
    <recommendedName>
        <fullName evidence="1">DUF397 domain-containing protein</fullName>
    </recommendedName>
</protein>
<dbReference type="InterPro" id="IPR007278">
    <property type="entry name" value="DUF397"/>
</dbReference>
<dbReference type="Proteomes" id="UP000199051">
    <property type="component" value="Unassembled WGS sequence"/>
</dbReference>
<dbReference type="Pfam" id="PF04149">
    <property type="entry name" value="DUF397"/>
    <property type="match status" value="2"/>
</dbReference>
<evidence type="ECO:0000313" key="2">
    <source>
        <dbReference type="EMBL" id="SER66202.1"/>
    </source>
</evidence>
<feature type="domain" description="DUF397" evidence="1">
    <location>
        <begin position="29"/>
        <end position="72"/>
    </location>
</feature>
<name>A0A1H9R0H7_9PSEU</name>
<dbReference type="STRING" id="155974.SAMN04487818_104523"/>
<feature type="domain" description="DUF397" evidence="1">
    <location>
        <begin position="10"/>
        <end position="27"/>
    </location>
</feature>
<accession>A0A1H9R0H7</accession>
<dbReference type="RefSeq" id="WP_092777138.1">
    <property type="nucleotide sequence ID" value="NZ_FOGI01000004.1"/>
</dbReference>
<sequence length="79" mass="8424">MNAVDRASIVWRKSSRSGSNADCVEVGFVWRKSSRSGTNANCVEVAQSPAVTAVRDSKNPDGPALAFPVASFVRALRTL</sequence>
<organism evidence="2 3">
    <name type="scientific">Actinokineospora terrae</name>
    <dbReference type="NCBI Taxonomy" id="155974"/>
    <lineage>
        <taxon>Bacteria</taxon>
        <taxon>Bacillati</taxon>
        <taxon>Actinomycetota</taxon>
        <taxon>Actinomycetes</taxon>
        <taxon>Pseudonocardiales</taxon>
        <taxon>Pseudonocardiaceae</taxon>
        <taxon>Actinokineospora</taxon>
    </lineage>
</organism>
<proteinExistence type="predicted"/>
<evidence type="ECO:0000313" key="3">
    <source>
        <dbReference type="Proteomes" id="UP000199051"/>
    </source>
</evidence>